<dbReference type="OrthoDB" id="5638018at2"/>
<organism evidence="1 2">
    <name type="scientific">Hymenobacter chitinivorans DSM 11115</name>
    <dbReference type="NCBI Taxonomy" id="1121954"/>
    <lineage>
        <taxon>Bacteria</taxon>
        <taxon>Pseudomonadati</taxon>
        <taxon>Bacteroidota</taxon>
        <taxon>Cytophagia</taxon>
        <taxon>Cytophagales</taxon>
        <taxon>Hymenobacteraceae</taxon>
        <taxon>Hymenobacter</taxon>
    </lineage>
</organism>
<dbReference type="AlphaFoldDB" id="A0A2M9BT28"/>
<reference evidence="1 2" key="1">
    <citation type="submission" date="2017-11" db="EMBL/GenBank/DDBJ databases">
        <title>Genomic Encyclopedia of Archaeal and Bacterial Type Strains, Phase II (KMG-II): From Individual Species to Whole Genera.</title>
        <authorList>
            <person name="Goeker M."/>
        </authorList>
    </citation>
    <scope>NUCLEOTIDE SEQUENCE [LARGE SCALE GENOMIC DNA]</scope>
    <source>
        <strain evidence="1 2">DSM 11115</strain>
    </source>
</reference>
<evidence type="ECO:0000313" key="1">
    <source>
        <dbReference type="EMBL" id="PJJ61106.1"/>
    </source>
</evidence>
<dbReference type="Gene3D" id="3.20.170.20">
    <property type="entry name" value="Protein of unknown function DUF952"/>
    <property type="match status" value="1"/>
</dbReference>
<name>A0A2M9BT28_9BACT</name>
<gene>
    <name evidence="1" type="ORF">CLV45_2544</name>
</gene>
<accession>A0A2M9BT28</accession>
<sequence length="114" mass="12785">MIYRIASLADWQQAQRTGFFASADLAAEGFIHASDRTQVLETARRYYTGHPDLVLLEIDEERLTEAGVRLEREWVAARQQAFAHVFGPIPVAAVIRQWDFRPAAAGAFTLPADL</sequence>
<dbReference type="InterPro" id="IPR009297">
    <property type="entry name" value="DUF952"/>
</dbReference>
<protein>
    <submittedName>
        <fullName evidence="1">Uncharacterized protein (DUF952 family)</fullName>
    </submittedName>
</protein>
<proteinExistence type="predicted"/>
<dbReference type="RefSeq" id="WP_100336724.1">
    <property type="nucleotide sequence ID" value="NZ_PGFA01000001.1"/>
</dbReference>
<dbReference type="EMBL" id="PGFA01000001">
    <property type="protein sequence ID" value="PJJ61106.1"/>
    <property type="molecule type" value="Genomic_DNA"/>
</dbReference>
<dbReference type="PANTHER" id="PTHR34129">
    <property type="entry name" value="BLR1139 PROTEIN"/>
    <property type="match status" value="1"/>
</dbReference>
<keyword evidence="2" id="KW-1185">Reference proteome</keyword>
<comment type="caution">
    <text evidence="1">The sequence shown here is derived from an EMBL/GenBank/DDBJ whole genome shotgun (WGS) entry which is preliminary data.</text>
</comment>
<dbReference type="Proteomes" id="UP000228535">
    <property type="component" value="Unassembled WGS sequence"/>
</dbReference>
<dbReference type="SUPFAM" id="SSF56399">
    <property type="entry name" value="ADP-ribosylation"/>
    <property type="match status" value="1"/>
</dbReference>
<evidence type="ECO:0000313" key="2">
    <source>
        <dbReference type="Proteomes" id="UP000228535"/>
    </source>
</evidence>
<dbReference type="Pfam" id="PF06108">
    <property type="entry name" value="DUF952"/>
    <property type="match status" value="1"/>
</dbReference>
<dbReference type="PANTHER" id="PTHR34129:SF1">
    <property type="entry name" value="DUF952 DOMAIN-CONTAINING PROTEIN"/>
    <property type="match status" value="1"/>
</dbReference>